<evidence type="ECO:0000256" key="1">
    <source>
        <dbReference type="ARBA" id="ARBA00008785"/>
    </source>
</evidence>
<evidence type="ECO:0000259" key="4">
    <source>
        <dbReference type="SMART" id="SM01274"/>
    </source>
</evidence>
<dbReference type="PANTHER" id="PTHR43237:SF4">
    <property type="entry name" value="NADP-DEPENDENT MALIC ENZYME"/>
    <property type="match status" value="1"/>
</dbReference>
<sequence>METKLTKEELIEKSKIPSKNAMKMHPFYKGKLQVMPRCSVRDFQDFGIWYSPGVAAPCNDIYQNPETVYKHTSKWNYVAVVSDGTRVLGLGNIGPEAGLPVMEGKALLFKYLGGVDAFPLCVGPNMDAEQIIQLVKWIQPTFGGINLEDIQKPKCFKVLDALRKDPDIHIPVWHDDQQGTACVTVAGMINALKVVGKKRKDVKIVFNGVGASNFAIQRLLGTAGFNTRSALYVDSRGILYKEREDLLSPDNYKYEIAQRSNREQIQGDCGTALEGADVLISLSRSGPGVIQKEWISKMANDAVVFTCANPVPEIFPWDSKEAGARIVATGRSDFPNQVNNSVGFPGIFRGTLDVRATTITDEMCIAAAEELAKFAAHKGISENYIIPTMEDMQVFIDEAVAVGQKAIEQNVARIRLSADEARDIATKLITDSHDQTKLLMKEGFIPEYPNYL</sequence>
<dbReference type="InterPro" id="IPR012302">
    <property type="entry name" value="Malic_NAD-bd"/>
</dbReference>
<accession>A0ABY6HWL1</accession>
<protein>
    <submittedName>
        <fullName evidence="5">NAD-dependent malic enzyme</fullName>
        <ecNumber evidence="5">1.1.1.38</ecNumber>
    </submittedName>
</protein>
<keyword evidence="2 5" id="KW-0560">Oxidoreductase</keyword>
<dbReference type="InterPro" id="IPR051674">
    <property type="entry name" value="Malate_Decarboxylase"/>
</dbReference>
<dbReference type="Pfam" id="PF00390">
    <property type="entry name" value="malic"/>
    <property type="match status" value="1"/>
</dbReference>
<dbReference type="InterPro" id="IPR045213">
    <property type="entry name" value="Malic_NAD-bd_bact_type"/>
</dbReference>
<evidence type="ECO:0000313" key="6">
    <source>
        <dbReference type="Proteomes" id="UP001208689"/>
    </source>
</evidence>
<dbReference type="SUPFAM" id="SSF53223">
    <property type="entry name" value="Aminoacid dehydrogenase-like, N-terminal domain"/>
    <property type="match status" value="1"/>
</dbReference>
<dbReference type="SUPFAM" id="SSF51735">
    <property type="entry name" value="NAD(P)-binding Rossmann-fold domains"/>
    <property type="match status" value="1"/>
</dbReference>
<gene>
    <name evidence="5" type="ORF">NEF87_004180</name>
</gene>
<evidence type="ECO:0000256" key="2">
    <source>
        <dbReference type="ARBA" id="ARBA00023002"/>
    </source>
</evidence>
<feature type="domain" description="Malic enzyme NAD-binding" evidence="3">
    <location>
        <begin position="177"/>
        <end position="407"/>
    </location>
</feature>
<dbReference type="Proteomes" id="UP001208689">
    <property type="component" value="Chromosome"/>
</dbReference>
<dbReference type="PIRSF" id="PIRSF000106">
    <property type="entry name" value="ME"/>
    <property type="match status" value="1"/>
</dbReference>
<dbReference type="CDD" id="cd05311">
    <property type="entry name" value="NAD_bind_2_malic_enz"/>
    <property type="match status" value="1"/>
</dbReference>
<dbReference type="EMBL" id="CP104013">
    <property type="protein sequence ID" value="UYP47895.1"/>
    <property type="molecule type" value="Genomic_DNA"/>
</dbReference>
<dbReference type="PANTHER" id="PTHR43237">
    <property type="entry name" value="NADP-DEPENDENT MALIC ENZYME"/>
    <property type="match status" value="1"/>
</dbReference>
<dbReference type="Pfam" id="PF03949">
    <property type="entry name" value="Malic_M"/>
    <property type="match status" value="1"/>
</dbReference>
<keyword evidence="6" id="KW-1185">Reference proteome</keyword>
<dbReference type="InterPro" id="IPR046346">
    <property type="entry name" value="Aminoacid_DH-like_N_sf"/>
</dbReference>
<dbReference type="GO" id="GO:0016491">
    <property type="term" value="F:oxidoreductase activity"/>
    <property type="evidence" value="ECO:0007669"/>
    <property type="project" value="UniProtKB-KW"/>
</dbReference>
<organism evidence="5 6">
    <name type="scientific">Candidatus Lokiarchaeum ossiferum</name>
    <dbReference type="NCBI Taxonomy" id="2951803"/>
    <lineage>
        <taxon>Archaea</taxon>
        <taxon>Promethearchaeati</taxon>
        <taxon>Promethearchaeota</taxon>
        <taxon>Promethearchaeia</taxon>
        <taxon>Promethearchaeales</taxon>
        <taxon>Promethearchaeaceae</taxon>
        <taxon>Candidatus Lokiarchaeum</taxon>
    </lineage>
</organism>
<dbReference type="SMART" id="SM01274">
    <property type="entry name" value="malic"/>
    <property type="match status" value="1"/>
</dbReference>
<reference evidence="5" key="1">
    <citation type="submission" date="2022-09" db="EMBL/GenBank/DDBJ databases">
        <title>Actin cytoskeleton and complex cell architecture in an #Asgard archaeon.</title>
        <authorList>
            <person name="Ponce Toledo R.I."/>
            <person name="Schleper C."/>
            <person name="Rodrigues Oliveira T."/>
            <person name="Wollweber F."/>
            <person name="Xu J."/>
            <person name="Rittmann S."/>
            <person name="Klingl A."/>
            <person name="Pilhofer M."/>
        </authorList>
    </citation>
    <scope>NUCLEOTIDE SEQUENCE</scope>
    <source>
        <strain evidence="5">B-35</strain>
    </source>
</reference>
<name>A0ABY6HWL1_9ARCH</name>
<dbReference type="InterPro" id="IPR012301">
    <property type="entry name" value="Malic_N_dom"/>
</dbReference>
<dbReference type="InterPro" id="IPR037062">
    <property type="entry name" value="Malic_N_dom_sf"/>
</dbReference>
<evidence type="ECO:0000259" key="3">
    <source>
        <dbReference type="SMART" id="SM00919"/>
    </source>
</evidence>
<dbReference type="InterPro" id="IPR036291">
    <property type="entry name" value="NAD(P)-bd_dom_sf"/>
</dbReference>
<dbReference type="Gene3D" id="3.40.50.10380">
    <property type="entry name" value="Malic enzyme, N-terminal domain"/>
    <property type="match status" value="1"/>
</dbReference>
<proteinExistence type="inferred from homology"/>
<dbReference type="EC" id="1.1.1.38" evidence="5"/>
<evidence type="ECO:0000313" key="5">
    <source>
        <dbReference type="EMBL" id="UYP47895.1"/>
    </source>
</evidence>
<feature type="domain" description="Malic enzyme N-terminal" evidence="4">
    <location>
        <begin position="29"/>
        <end position="163"/>
    </location>
</feature>
<dbReference type="InterPro" id="IPR001891">
    <property type="entry name" value="Malic_OxRdtase"/>
</dbReference>
<dbReference type="SMART" id="SM00919">
    <property type="entry name" value="Malic_M"/>
    <property type="match status" value="1"/>
</dbReference>
<comment type="similarity">
    <text evidence="1">Belongs to the malic enzymes family.</text>
</comment>
<dbReference type="Gene3D" id="3.40.50.720">
    <property type="entry name" value="NAD(P)-binding Rossmann-like Domain"/>
    <property type="match status" value="1"/>
</dbReference>